<organism evidence="2 3">
    <name type="scientific">Xylanibacter brevis</name>
    <dbReference type="NCBI Taxonomy" id="83231"/>
    <lineage>
        <taxon>Bacteria</taxon>
        <taxon>Pseudomonadati</taxon>
        <taxon>Bacteroidota</taxon>
        <taxon>Bacteroidia</taxon>
        <taxon>Bacteroidales</taxon>
        <taxon>Prevotellaceae</taxon>
        <taxon>Xylanibacter</taxon>
    </lineage>
</organism>
<proteinExistence type="predicted"/>
<evidence type="ECO:0000313" key="3">
    <source>
        <dbReference type="Proteomes" id="UP001200470"/>
    </source>
</evidence>
<dbReference type="Proteomes" id="UP001200470">
    <property type="component" value="Unassembled WGS sequence"/>
</dbReference>
<dbReference type="RefSeq" id="WP_094391494.1">
    <property type="nucleotide sequence ID" value="NZ_JADYTN010000002.1"/>
</dbReference>
<protein>
    <recommendedName>
        <fullName evidence="4">DUF4834 domain-containing protein</fullName>
    </recommendedName>
</protein>
<sequence>METYRLVILAVSLAMPLFVVALKKFTFAFQNYKKRTLGCQEKLFLNNECYDYVTAGHMAEEEVMIKDNETGMVYDDYELEQL</sequence>
<keyword evidence="1" id="KW-0472">Membrane</keyword>
<comment type="caution">
    <text evidence="2">The sequence shown here is derived from an EMBL/GenBank/DDBJ whole genome shotgun (WGS) entry which is preliminary data.</text>
</comment>
<evidence type="ECO:0000313" key="2">
    <source>
        <dbReference type="EMBL" id="MCF2562776.1"/>
    </source>
</evidence>
<keyword evidence="1" id="KW-0812">Transmembrane</keyword>
<evidence type="ECO:0000256" key="1">
    <source>
        <dbReference type="SAM" id="Phobius"/>
    </source>
</evidence>
<keyword evidence="1" id="KW-1133">Transmembrane helix</keyword>
<feature type="transmembrane region" description="Helical" evidence="1">
    <location>
        <begin position="6"/>
        <end position="25"/>
    </location>
</feature>
<keyword evidence="3" id="KW-1185">Reference proteome</keyword>
<dbReference type="EMBL" id="JADYTN010000002">
    <property type="protein sequence ID" value="MCF2562776.1"/>
    <property type="molecule type" value="Genomic_DNA"/>
</dbReference>
<evidence type="ECO:0008006" key="4">
    <source>
        <dbReference type="Google" id="ProtNLM"/>
    </source>
</evidence>
<gene>
    <name evidence="2" type="ORF">I6E12_01410</name>
</gene>
<accession>A0ABS9CFR3</accession>
<reference evidence="2 3" key="1">
    <citation type="submission" date="2020-12" db="EMBL/GenBank/DDBJ databases">
        <title>Whole genome sequences of gut porcine anaerobes.</title>
        <authorList>
            <person name="Kubasova T."/>
            <person name="Jahodarova E."/>
            <person name="Rychlik I."/>
        </authorList>
    </citation>
    <scope>NUCLEOTIDE SEQUENCE [LARGE SCALE GENOMIC DNA]</scope>
    <source>
        <strain evidence="2 3">An925</strain>
    </source>
</reference>
<name>A0ABS9CFR3_9BACT</name>